<evidence type="ECO:0000313" key="2">
    <source>
        <dbReference type="Proteomes" id="UP000183642"/>
    </source>
</evidence>
<dbReference type="RefSeq" id="WP_075015284.1">
    <property type="nucleotide sequence ID" value="NZ_FOWE01000010.1"/>
</dbReference>
<reference evidence="2" key="1">
    <citation type="submission" date="2016-10" db="EMBL/GenBank/DDBJ databases">
        <authorList>
            <person name="Varghese N."/>
            <person name="Submissions S."/>
        </authorList>
    </citation>
    <scope>NUCLEOTIDE SEQUENCE [LARGE SCALE GENOMIC DNA]</scope>
    <source>
        <strain evidence="2">DSM 43161</strain>
    </source>
</reference>
<gene>
    <name evidence="1" type="ORF">SAMN05660359_04032</name>
</gene>
<dbReference type="EMBL" id="FOWE01000010">
    <property type="protein sequence ID" value="SFO51493.1"/>
    <property type="molecule type" value="Genomic_DNA"/>
</dbReference>
<evidence type="ECO:0008006" key="3">
    <source>
        <dbReference type="Google" id="ProtNLM"/>
    </source>
</evidence>
<name>A0A1I5HT99_9ACTN</name>
<dbReference type="AlphaFoldDB" id="A0A1I5HT99"/>
<accession>A0A1I5HT99</accession>
<protein>
    <recommendedName>
        <fullName evidence="3">DUF2867 domain-containing protein</fullName>
    </recommendedName>
</protein>
<dbReference type="OrthoDB" id="4551029at2"/>
<evidence type="ECO:0000313" key="1">
    <source>
        <dbReference type="EMBL" id="SFO51493.1"/>
    </source>
</evidence>
<keyword evidence="2" id="KW-1185">Reference proteome</keyword>
<dbReference type="Proteomes" id="UP000183642">
    <property type="component" value="Unassembled WGS sequence"/>
</dbReference>
<sequence length="158" mass="17751">MTETLHDTVVLRSPTASARALVPLPRIHYADRCTLVTDVVATPEQWVRAMFGDVPSAAERFIWRGLLGFRLTRGPSPDTVGGWRVGGRGGDWIRLETSSRSLRAAMLVQAVAGRVTWTTCLHHDRAWSRVVWPPLSAVHRRLVPRVLREADGRLRRGR</sequence>
<proteinExistence type="predicted"/>
<organism evidence="1 2">
    <name type="scientific">Geodermatophilus obscurus</name>
    <dbReference type="NCBI Taxonomy" id="1861"/>
    <lineage>
        <taxon>Bacteria</taxon>
        <taxon>Bacillati</taxon>
        <taxon>Actinomycetota</taxon>
        <taxon>Actinomycetes</taxon>
        <taxon>Geodermatophilales</taxon>
        <taxon>Geodermatophilaceae</taxon>
        <taxon>Geodermatophilus</taxon>
    </lineage>
</organism>